<sequence length="373" mass="40186">MATSPRKASPGGGKLYPQCSTKGLPGCAPDKRCLSFTESSFCFNKANKDICEDVFVLSIEEQRGYNLRDFFFYLQPRFPTVSKKKEHFQESLEQIPSHQLATAEPGCHPLTPHHTTARPLVARARVLGSIMEVSGSLQHHHLGDSFSYGWLTQAPAPSFAADAGHAFGSSRSSYIDMDDAELFSMRWTTTTPTSDFDFGLPAPGSAASPAQLVSASQIFRGGRLLPCEPGAAHVDDDSVTLHAADVVVPAPPRWSAPPSPRFHSAQSTPASLSACSSAASNHHAMARPTRRGGSSPWKVLLRYVRFLMPLYRKAKALAPPRHKHNRVAPAAGSPGRGSTSSSVEWCHGSADTAVHDAILYCKKSSGQDALLLP</sequence>
<dbReference type="Proteomes" id="UP001732700">
    <property type="component" value="Chromosome 1D"/>
</dbReference>
<keyword evidence="2" id="KW-1185">Reference proteome</keyword>
<dbReference type="EnsemblPlants" id="AVESA.00010b.r2.1DG0124820.1">
    <property type="protein sequence ID" value="AVESA.00010b.r2.1DG0124820.1.CDS"/>
    <property type="gene ID" value="AVESA.00010b.r2.1DG0124820"/>
</dbReference>
<evidence type="ECO:0000313" key="1">
    <source>
        <dbReference type="EnsemblPlants" id="AVESA.00010b.r2.1DG0124820.1.CDS"/>
    </source>
</evidence>
<reference evidence="1" key="1">
    <citation type="submission" date="2021-05" db="EMBL/GenBank/DDBJ databases">
        <authorList>
            <person name="Scholz U."/>
            <person name="Mascher M."/>
            <person name="Fiebig A."/>
        </authorList>
    </citation>
    <scope>NUCLEOTIDE SEQUENCE [LARGE SCALE GENOMIC DNA]</scope>
</reference>
<proteinExistence type="predicted"/>
<reference evidence="1" key="2">
    <citation type="submission" date="2025-09" db="UniProtKB">
        <authorList>
            <consortium name="EnsemblPlants"/>
        </authorList>
    </citation>
    <scope>IDENTIFICATION</scope>
</reference>
<evidence type="ECO:0000313" key="2">
    <source>
        <dbReference type="Proteomes" id="UP001732700"/>
    </source>
</evidence>
<accession>A0ACD5TTX1</accession>
<organism evidence="1 2">
    <name type="scientific">Avena sativa</name>
    <name type="common">Oat</name>
    <dbReference type="NCBI Taxonomy" id="4498"/>
    <lineage>
        <taxon>Eukaryota</taxon>
        <taxon>Viridiplantae</taxon>
        <taxon>Streptophyta</taxon>
        <taxon>Embryophyta</taxon>
        <taxon>Tracheophyta</taxon>
        <taxon>Spermatophyta</taxon>
        <taxon>Magnoliopsida</taxon>
        <taxon>Liliopsida</taxon>
        <taxon>Poales</taxon>
        <taxon>Poaceae</taxon>
        <taxon>BOP clade</taxon>
        <taxon>Pooideae</taxon>
        <taxon>Poodae</taxon>
        <taxon>Poeae</taxon>
        <taxon>Poeae Chloroplast Group 1 (Aveneae type)</taxon>
        <taxon>Aveninae</taxon>
        <taxon>Avena</taxon>
    </lineage>
</organism>
<name>A0ACD5TTX1_AVESA</name>
<protein>
    <submittedName>
        <fullName evidence="1">Uncharacterized protein</fullName>
    </submittedName>
</protein>